<dbReference type="Proteomes" id="UP001050975">
    <property type="component" value="Unassembled WGS sequence"/>
</dbReference>
<comment type="caution">
    <text evidence="1">The sequence shown here is derived from an EMBL/GenBank/DDBJ whole genome shotgun (WGS) entry which is preliminary data.</text>
</comment>
<dbReference type="AlphaFoldDB" id="A0AAV3X474"/>
<keyword evidence="2" id="KW-1185">Reference proteome</keyword>
<reference evidence="1" key="1">
    <citation type="submission" date="2019-10" db="EMBL/GenBank/DDBJ databases">
        <title>Draft genome sequece of Microseira wollei NIES-4236.</title>
        <authorList>
            <person name="Yamaguchi H."/>
            <person name="Suzuki S."/>
            <person name="Kawachi M."/>
        </authorList>
    </citation>
    <scope>NUCLEOTIDE SEQUENCE</scope>
    <source>
        <strain evidence="1">NIES-4236</strain>
    </source>
</reference>
<dbReference type="EMBL" id="BLAY01000001">
    <property type="protein sequence ID" value="GET35381.1"/>
    <property type="molecule type" value="Genomic_DNA"/>
</dbReference>
<name>A0AAV3X474_9CYAN</name>
<evidence type="ECO:0008006" key="3">
    <source>
        <dbReference type="Google" id="ProtNLM"/>
    </source>
</evidence>
<dbReference type="RefSeq" id="WP_226572754.1">
    <property type="nucleotide sequence ID" value="NZ_BLAY01000001.1"/>
</dbReference>
<protein>
    <recommendedName>
        <fullName evidence="3">Transposase</fullName>
    </recommendedName>
</protein>
<accession>A0AAV3X474</accession>
<gene>
    <name evidence="1" type="ORF">MiSe_01230</name>
</gene>
<evidence type="ECO:0000313" key="2">
    <source>
        <dbReference type="Proteomes" id="UP001050975"/>
    </source>
</evidence>
<sequence>MEKQELLTRIEPSPKPKKYEELAEWWQSLAPELAGKTKIPEIARLAVDKASGQPGFTNNIKFKQTKFKNRCRTREY</sequence>
<proteinExistence type="predicted"/>
<evidence type="ECO:0000313" key="1">
    <source>
        <dbReference type="EMBL" id="GET35381.1"/>
    </source>
</evidence>
<organism evidence="1 2">
    <name type="scientific">Microseira wollei NIES-4236</name>
    <dbReference type="NCBI Taxonomy" id="2530354"/>
    <lineage>
        <taxon>Bacteria</taxon>
        <taxon>Bacillati</taxon>
        <taxon>Cyanobacteriota</taxon>
        <taxon>Cyanophyceae</taxon>
        <taxon>Oscillatoriophycideae</taxon>
        <taxon>Aerosakkonematales</taxon>
        <taxon>Aerosakkonemataceae</taxon>
        <taxon>Microseira</taxon>
    </lineage>
</organism>